<dbReference type="KEGG" id="srub:C2R22_12295"/>
<feature type="transmembrane region" description="Helical" evidence="1">
    <location>
        <begin position="86"/>
        <end position="114"/>
    </location>
</feature>
<dbReference type="AlphaFoldDB" id="A0A2I8VKA3"/>
<dbReference type="PANTHER" id="PTHR39165:SF1">
    <property type="entry name" value="DUF456 DOMAIN-CONTAINING PROTEIN"/>
    <property type="match status" value="1"/>
</dbReference>
<protein>
    <submittedName>
        <fullName evidence="2">DUF456 domain-containing protein</fullName>
    </submittedName>
</protein>
<sequence>MVSTLAWVALALAALGVVGSLLPAVPGATLSLAAVLLYWWSTGYTDPSLVVLVGFALVALAALVVDVAGSALAVRAGGASPLTAAVALVAGLVLGLVTGPLGFVVGVAGAAFAVELYRTGESEASVRAALYATVGVLGSAVVQALLTLSLLVALAVVVFL</sequence>
<reference evidence="2 3" key="1">
    <citation type="submission" date="2018-01" db="EMBL/GenBank/DDBJ databases">
        <title>Complete genome sequence of Salinigranum rubrum GX10T, an extremely halophilic archaeon isolated from a marine solar saltern.</title>
        <authorList>
            <person name="Han S."/>
        </authorList>
    </citation>
    <scope>NUCLEOTIDE SEQUENCE [LARGE SCALE GENOMIC DNA]</scope>
    <source>
        <strain evidence="2 3">GX10</strain>
    </source>
</reference>
<dbReference type="Proteomes" id="UP000236584">
    <property type="component" value="Chromosome"/>
</dbReference>
<dbReference type="InterPro" id="IPR007403">
    <property type="entry name" value="DUF456"/>
</dbReference>
<accession>A0A2I8VKA3</accession>
<evidence type="ECO:0000256" key="1">
    <source>
        <dbReference type="SAM" id="Phobius"/>
    </source>
</evidence>
<feature type="transmembrane region" description="Helical" evidence="1">
    <location>
        <begin position="134"/>
        <end position="159"/>
    </location>
</feature>
<evidence type="ECO:0000313" key="3">
    <source>
        <dbReference type="Proteomes" id="UP000236584"/>
    </source>
</evidence>
<name>A0A2I8VKA3_9EURY</name>
<dbReference type="RefSeq" id="WP_103426013.1">
    <property type="nucleotide sequence ID" value="NZ_CP026309.1"/>
</dbReference>
<keyword evidence="3" id="KW-1185">Reference proteome</keyword>
<organism evidence="2 3">
    <name type="scientific">Salinigranum rubrum</name>
    <dbReference type="NCBI Taxonomy" id="755307"/>
    <lineage>
        <taxon>Archaea</taxon>
        <taxon>Methanobacteriati</taxon>
        <taxon>Methanobacteriota</taxon>
        <taxon>Stenosarchaea group</taxon>
        <taxon>Halobacteria</taxon>
        <taxon>Halobacteriales</taxon>
        <taxon>Haloferacaceae</taxon>
        <taxon>Salinigranum</taxon>
    </lineage>
</organism>
<dbReference type="GeneID" id="35592884"/>
<dbReference type="PANTHER" id="PTHR39165">
    <property type="entry name" value="IG HYPOTHETICAL 17883"/>
    <property type="match status" value="1"/>
</dbReference>
<dbReference type="EMBL" id="CP026309">
    <property type="protein sequence ID" value="AUV82324.1"/>
    <property type="molecule type" value="Genomic_DNA"/>
</dbReference>
<keyword evidence="1" id="KW-1133">Transmembrane helix</keyword>
<keyword evidence="1" id="KW-0812">Transmembrane</keyword>
<dbReference type="Pfam" id="PF04306">
    <property type="entry name" value="DUF456"/>
    <property type="match status" value="1"/>
</dbReference>
<evidence type="ECO:0000313" key="2">
    <source>
        <dbReference type="EMBL" id="AUV82324.1"/>
    </source>
</evidence>
<keyword evidence="1" id="KW-0472">Membrane</keyword>
<feature type="transmembrane region" description="Helical" evidence="1">
    <location>
        <begin position="49"/>
        <end position="74"/>
    </location>
</feature>
<proteinExistence type="predicted"/>
<gene>
    <name evidence="2" type="ORF">C2R22_12295</name>
</gene>